<evidence type="ECO:0000313" key="2">
    <source>
        <dbReference type="EMBL" id="GAH11633.1"/>
    </source>
</evidence>
<dbReference type="AlphaFoldDB" id="X1ESM7"/>
<sequence length="144" mass="16373">YFDGGSRGNPGPSAVGAVMYDDKGKKLEELSAHIGEQTNNVAEYIALDKVLDLVEKYHCRKIILFTDSKLLNNQIKKVWKIKDSGILKIYLKVSEKLSKYDIVDLRLISRKHNIEADRLVNQALDKRELTYEGESKISFGNVDE</sequence>
<dbReference type="Gene3D" id="3.30.420.10">
    <property type="entry name" value="Ribonuclease H-like superfamily/Ribonuclease H"/>
    <property type="match status" value="1"/>
</dbReference>
<dbReference type="PANTHER" id="PTHR47723">
    <property type="entry name" value="OS05G0353850 PROTEIN"/>
    <property type="match status" value="1"/>
</dbReference>
<organism evidence="2">
    <name type="scientific">marine sediment metagenome</name>
    <dbReference type="NCBI Taxonomy" id="412755"/>
    <lineage>
        <taxon>unclassified sequences</taxon>
        <taxon>metagenomes</taxon>
        <taxon>ecological metagenomes</taxon>
    </lineage>
</organism>
<dbReference type="InterPro" id="IPR012337">
    <property type="entry name" value="RNaseH-like_sf"/>
</dbReference>
<dbReference type="PANTHER" id="PTHR47723:SF19">
    <property type="entry name" value="POLYNUCLEOTIDYL TRANSFERASE, RIBONUCLEASE H-LIKE SUPERFAMILY PROTEIN"/>
    <property type="match status" value="1"/>
</dbReference>
<protein>
    <recommendedName>
        <fullName evidence="1">RNase H type-1 domain-containing protein</fullName>
    </recommendedName>
</protein>
<dbReference type="EMBL" id="BART01032501">
    <property type="protein sequence ID" value="GAH11633.1"/>
    <property type="molecule type" value="Genomic_DNA"/>
</dbReference>
<dbReference type="SUPFAM" id="SSF53098">
    <property type="entry name" value="Ribonuclease H-like"/>
    <property type="match status" value="1"/>
</dbReference>
<dbReference type="InterPro" id="IPR002156">
    <property type="entry name" value="RNaseH_domain"/>
</dbReference>
<feature type="domain" description="RNase H type-1" evidence="1">
    <location>
        <begin position="1"/>
        <end position="125"/>
    </location>
</feature>
<evidence type="ECO:0000259" key="1">
    <source>
        <dbReference type="PROSITE" id="PS50879"/>
    </source>
</evidence>
<dbReference type="InterPro" id="IPR053151">
    <property type="entry name" value="RNase_H-like"/>
</dbReference>
<dbReference type="GO" id="GO:0003676">
    <property type="term" value="F:nucleic acid binding"/>
    <property type="evidence" value="ECO:0007669"/>
    <property type="project" value="InterPro"/>
</dbReference>
<dbReference type="CDD" id="cd09279">
    <property type="entry name" value="RNase_HI_like"/>
    <property type="match status" value="1"/>
</dbReference>
<proteinExistence type="predicted"/>
<dbReference type="GO" id="GO:0004523">
    <property type="term" value="F:RNA-DNA hybrid ribonuclease activity"/>
    <property type="evidence" value="ECO:0007669"/>
    <property type="project" value="InterPro"/>
</dbReference>
<dbReference type="Pfam" id="PF13456">
    <property type="entry name" value="RVT_3"/>
    <property type="match status" value="1"/>
</dbReference>
<feature type="non-terminal residue" evidence="2">
    <location>
        <position position="1"/>
    </location>
</feature>
<reference evidence="2" key="1">
    <citation type="journal article" date="2014" name="Front. Microbiol.">
        <title>High frequency of phylogenetically diverse reductive dehalogenase-homologous genes in deep subseafloor sedimentary metagenomes.</title>
        <authorList>
            <person name="Kawai M."/>
            <person name="Futagami T."/>
            <person name="Toyoda A."/>
            <person name="Takaki Y."/>
            <person name="Nishi S."/>
            <person name="Hori S."/>
            <person name="Arai W."/>
            <person name="Tsubouchi T."/>
            <person name="Morono Y."/>
            <person name="Uchiyama I."/>
            <person name="Ito T."/>
            <person name="Fujiyama A."/>
            <person name="Inagaki F."/>
            <person name="Takami H."/>
        </authorList>
    </citation>
    <scope>NUCLEOTIDE SEQUENCE</scope>
    <source>
        <strain evidence="2">Expedition CK06-06</strain>
    </source>
</reference>
<name>X1ESM7_9ZZZZ</name>
<accession>X1ESM7</accession>
<gene>
    <name evidence="2" type="ORF">S01H4_56146</name>
</gene>
<dbReference type="PROSITE" id="PS50879">
    <property type="entry name" value="RNASE_H_1"/>
    <property type="match status" value="1"/>
</dbReference>
<dbReference type="InterPro" id="IPR036397">
    <property type="entry name" value="RNaseH_sf"/>
</dbReference>
<comment type="caution">
    <text evidence="2">The sequence shown here is derived from an EMBL/GenBank/DDBJ whole genome shotgun (WGS) entry which is preliminary data.</text>
</comment>